<dbReference type="EMBL" id="LR911789">
    <property type="protein sequence ID" value="CAD7254738.1"/>
    <property type="molecule type" value="Genomic_DNA"/>
</dbReference>
<dbReference type="Gene3D" id="2.40.10.10">
    <property type="entry name" value="Trypsin-like serine proteases"/>
    <property type="match status" value="1"/>
</dbReference>
<keyword evidence="2" id="KW-1185">Reference proteome</keyword>
<accession>A0A7R9AIV8</accession>
<dbReference type="InterPro" id="IPR043504">
    <property type="entry name" value="Peptidase_S1_PA_chymotrypsin"/>
</dbReference>
<proteinExistence type="predicted"/>
<dbReference type="SUPFAM" id="SSF50494">
    <property type="entry name" value="Trypsin-like serine proteases"/>
    <property type="match status" value="1"/>
</dbReference>
<name>A0A7R9AIV8_9CRUS</name>
<organism evidence="1">
    <name type="scientific">Darwinula stevensoni</name>
    <dbReference type="NCBI Taxonomy" id="69355"/>
    <lineage>
        <taxon>Eukaryota</taxon>
        <taxon>Metazoa</taxon>
        <taxon>Ecdysozoa</taxon>
        <taxon>Arthropoda</taxon>
        <taxon>Crustacea</taxon>
        <taxon>Oligostraca</taxon>
        <taxon>Ostracoda</taxon>
        <taxon>Podocopa</taxon>
        <taxon>Podocopida</taxon>
        <taxon>Darwinulocopina</taxon>
        <taxon>Darwinuloidea</taxon>
        <taxon>Darwinulidae</taxon>
        <taxon>Darwinula</taxon>
    </lineage>
</organism>
<sequence length="91" mass="10194">MVRPDSSCYAWWGRYMNNNSFCTYPLDNGYAQGDTGGPFMYKNPIGFWQDVGIAAALDYSAKGIFVKTALYVKNFIKDNTGGALWCDVPEE</sequence>
<dbReference type="EMBL" id="CAJPEV010012271">
    <property type="protein sequence ID" value="CAG0906432.1"/>
    <property type="molecule type" value="Genomic_DNA"/>
</dbReference>
<evidence type="ECO:0000313" key="2">
    <source>
        <dbReference type="Proteomes" id="UP000677054"/>
    </source>
</evidence>
<gene>
    <name evidence="1" type="ORF">DSTB1V02_LOCUS14484</name>
</gene>
<evidence type="ECO:0000313" key="1">
    <source>
        <dbReference type="EMBL" id="CAD7254738.1"/>
    </source>
</evidence>
<reference evidence="1" key="1">
    <citation type="submission" date="2020-11" db="EMBL/GenBank/DDBJ databases">
        <authorList>
            <person name="Tran Van P."/>
        </authorList>
    </citation>
    <scope>NUCLEOTIDE SEQUENCE</scope>
</reference>
<dbReference type="AlphaFoldDB" id="A0A7R9AIV8"/>
<dbReference type="InterPro" id="IPR009003">
    <property type="entry name" value="Peptidase_S1_PA"/>
</dbReference>
<dbReference type="Proteomes" id="UP000677054">
    <property type="component" value="Unassembled WGS sequence"/>
</dbReference>
<protein>
    <submittedName>
        <fullName evidence="1">Uncharacterized protein</fullName>
    </submittedName>
</protein>